<dbReference type="InterPro" id="IPR001878">
    <property type="entry name" value="Znf_CCHC"/>
</dbReference>
<keyword evidence="1" id="KW-0863">Zinc-finger</keyword>
<sequence length="131" mass="15298">MQHLHIEEETRNHEKELAKEIIVKAHVVKDKVLKKNSIRHDQDKFLKPKNSKHFKPSSSNPKAKNRECYNCHKIGHFAKDCNQLKHGSDKKKRRKVNNSDLVAVVTESFMVGNESEWWVDTVSEKSTKKPE</sequence>
<accession>A0AA88V9X4</accession>
<proteinExistence type="predicted"/>
<dbReference type="SUPFAM" id="SSF57756">
    <property type="entry name" value="Retrovirus zinc finger-like domains"/>
    <property type="match status" value="1"/>
</dbReference>
<keyword evidence="1" id="KW-0479">Metal-binding</keyword>
<gene>
    <name evidence="4" type="ORF">RJ639_018069</name>
</gene>
<feature type="region of interest" description="Disordered" evidence="2">
    <location>
        <begin position="39"/>
        <end position="66"/>
    </location>
</feature>
<dbReference type="Pfam" id="PF00098">
    <property type="entry name" value="zf-CCHC"/>
    <property type="match status" value="1"/>
</dbReference>
<evidence type="ECO:0000313" key="5">
    <source>
        <dbReference type="Proteomes" id="UP001188597"/>
    </source>
</evidence>
<evidence type="ECO:0000313" key="4">
    <source>
        <dbReference type="EMBL" id="KAK3004731.1"/>
    </source>
</evidence>
<evidence type="ECO:0000256" key="2">
    <source>
        <dbReference type="SAM" id="MobiDB-lite"/>
    </source>
</evidence>
<feature type="domain" description="CCHC-type" evidence="3">
    <location>
        <begin position="68"/>
        <end position="83"/>
    </location>
</feature>
<dbReference type="Gene3D" id="4.10.60.10">
    <property type="entry name" value="Zinc finger, CCHC-type"/>
    <property type="match status" value="1"/>
</dbReference>
<keyword evidence="5" id="KW-1185">Reference proteome</keyword>
<dbReference type="GO" id="GO:0008270">
    <property type="term" value="F:zinc ion binding"/>
    <property type="evidence" value="ECO:0007669"/>
    <property type="project" value="UniProtKB-KW"/>
</dbReference>
<evidence type="ECO:0000256" key="1">
    <source>
        <dbReference type="PROSITE-ProRule" id="PRU00047"/>
    </source>
</evidence>
<comment type="caution">
    <text evidence="4">The sequence shown here is derived from an EMBL/GenBank/DDBJ whole genome shotgun (WGS) entry which is preliminary data.</text>
</comment>
<evidence type="ECO:0000259" key="3">
    <source>
        <dbReference type="PROSITE" id="PS50158"/>
    </source>
</evidence>
<dbReference type="InterPro" id="IPR036875">
    <property type="entry name" value="Znf_CCHC_sf"/>
</dbReference>
<dbReference type="PROSITE" id="PS50158">
    <property type="entry name" value="ZF_CCHC"/>
    <property type="match status" value="1"/>
</dbReference>
<dbReference type="AlphaFoldDB" id="A0AA88V9X4"/>
<dbReference type="SMART" id="SM00343">
    <property type="entry name" value="ZnF_C2HC"/>
    <property type="match status" value="1"/>
</dbReference>
<dbReference type="Proteomes" id="UP001188597">
    <property type="component" value="Unassembled WGS sequence"/>
</dbReference>
<reference evidence="4" key="1">
    <citation type="submission" date="2022-12" db="EMBL/GenBank/DDBJ databases">
        <title>Draft genome assemblies for two species of Escallonia (Escalloniales).</title>
        <authorList>
            <person name="Chanderbali A."/>
            <person name="Dervinis C."/>
            <person name="Anghel I."/>
            <person name="Soltis D."/>
            <person name="Soltis P."/>
            <person name="Zapata F."/>
        </authorList>
    </citation>
    <scope>NUCLEOTIDE SEQUENCE</scope>
    <source>
        <strain evidence="4">UCBG64.0493</strain>
        <tissue evidence="4">Leaf</tissue>
    </source>
</reference>
<dbReference type="EMBL" id="JAVXUP010002218">
    <property type="protein sequence ID" value="KAK3004731.1"/>
    <property type="molecule type" value="Genomic_DNA"/>
</dbReference>
<dbReference type="GO" id="GO:0003676">
    <property type="term" value="F:nucleic acid binding"/>
    <property type="evidence" value="ECO:0007669"/>
    <property type="project" value="InterPro"/>
</dbReference>
<keyword evidence="1" id="KW-0862">Zinc</keyword>
<name>A0AA88V9X4_9ASTE</name>
<protein>
    <recommendedName>
        <fullName evidence="3">CCHC-type domain-containing protein</fullName>
    </recommendedName>
</protein>
<organism evidence="4 5">
    <name type="scientific">Escallonia herrerae</name>
    <dbReference type="NCBI Taxonomy" id="1293975"/>
    <lineage>
        <taxon>Eukaryota</taxon>
        <taxon>Viridiplantae</taxon>
        <taxon>Streptophyta</taxon>
        <taxon>Embryophyta</taxon>
        <taxon>Tracheophyta</taxon>
        <taxon>Spermatophyta</taxon>
        <taxon>Magnoliopsida</taxon>
        <taxon>eudicotyledons</taxon>
        <taxon>Gunneridae</taxon>
        <taxon>Pentapetalae</taxon>
        <taxon>asterids</taxon>
        <taxon>campanulids</taxon>
        <taxon>Escalloniales</taxon>
        <taxon>Escalloniaceae</taxon>
        <taxon>Escallonia</taxon>
    </lineage>
</organism>